<proteinExistence type="predicted"/>
<gene>
    <name evidence="1" type="ORF">K1T71_012923</name>
</gene>
<evidence type="ECO:0000313" key="2">
    <source>
        <dbReference type="Proteomes" id="UP000824533"/>
    </source>
</evidence>
<reference evidence="1 2" key="1">
    <citation type="journal article" date="2021" name="Front. Genet.">
        <title>Chromosome-Level Genome Assembly Reveals Significant Gene Expansion in the Toll and IMD Signaling Pathways of Dendrolimus kikuchii.</title>
        <authorList>
            <person name="Zhou J."/>
            <person name="Wu P."/>
            <person name="Xiong Z."/>
            <person name="Liu N."/>
            <person name="Zhao N."/>
            <person name="Ji M."/>
            <person name="Qiu Y."/>
            <person name="Yang B."/>
        </authorList>
    </citation>
    <scope>NUCLEOTIDE SEQUENCE [LARGE SCALE GENOMIC DNA]</scope>
    <source>
        <strain evidence="1">Ann1</strain>
    </source>
</reference>
<dbReference type="Proteomes" id="UP000824533">
    <property type="component" value="Linkage Group LG24"/>
</dbReference>
<sequence>MNKLRYDIVINYLETGEGQNTTPYPWTKNIAALCEALFSERRPAEKWVQCTFWKSRQSGWARQSEYAYFSSRTCRKRNNVTYQPSWDRNKKAGDNWLSGIMRRNPQITLRIPEATSIGRKCQIDATRIYNVDETGIQTSTNKPPKVLSVKGKKQVGVISSTEREQTTTVMCCCYASGSFVPPLMIFARKRMQDRLLDGSRGSCSASGWINIFGLV</sequence>
<organism evidence="1 2">
    <name type="scientific">Dendrolimus kikuchii</name>
    <dbReference type="NCBI Taxonomy" id="765133"/>
    <lineage>
        <taxon>Eukaryota</taxon>
        <taxon>Metazoa</taxon>
        <taxon>Ecdysozoa</taxon>
        <taxon>Arthropoda</taxon>
        <taxon>Hexapoda</taxon>
        <taxon>Insecta</taxon>
        <taxon>Pterygota</taxon>
        <taxon>Neoptera</taxon>
        <taxon>Endopterygota</taxon>
        <taxon>Lepidoptera</taxon>
        <taxon>Glossata</taxon>
        <taxon>Ditrysia</taxon>
        <taxon>Bombycoidea</taxon>
        <taxon>Lasiocampidae</taxon>
        <taxon>Dendrolimus</taxon>
    </lineage>
</organism>
<name>A0ACC1CIL1_9NEOP</name>
<keyword evidence="2" id="KW-1185">Reference proteome</keyword>
<accession>A0ACC1CIL1</accession>
<evidence type="ECO:0000313" key="1">
    <source>
        <dbReference type="EMBL" id="KAJ0171373.1"/>
    </source>
</evidence>
<protein>
    <submittedName>
        <fullName evidence="1">Uncharacterized protein</fullName>
    </submittedName>
</protein>
<comment type="caution">
    <text evidence="1">The sequence shown here is derived from an EMBL/GenBank/DDBJ whole genome shotgun (WGS) entry which is preliminary data.</text>
</comment>
<dbReference type="EMBL" id="CM034410">
    <property type="protein sequence ID" value="KAJ0171373.1"/>
    <property type="molecule type" value="Genomic_DNA"/>
</dbReference>